<evidence type="ECO:0000256" key="4">
    <source>
        <dbReference type="HAMAP-Rule" id="MF_00995"/>
    </source>
</evidence>
<evidence type="ECO:0000256" key="1">
    <source>
        <dbReference type="ARBA" id="ARBA00004863"/>
    </source>
</evidence>
<dbReference type="EMBL" id="BJON01000002">
    <property type="protein sequence ID" value="GED66669.1"/>
    <property type="molecule type" value="Genomic_DNA"/>
</dbReference>
<dbReference type="EC" id="4.2.1.151" evidence="4"/>
<dbReference type="EMBL" id="LGIQ01000009">
    <property type="protein sequence ID" value="KNB71079.1"/>
    <property type="molecule type" value="Genomic_DNA"/>
</dbReference>
<dbReference type="AlphaFoldDB" id="A0A0K9YQT0"/>
<reference evidence="7" key="1">
    <citation type="submission" date="2015-07" db="EMBL/GenBank/DDBJ databases">
        <title>Genome sequencing project for genomic taxonomy and phylogenomics of Bacillus-like bacteria.</title>
        <authorList>
            <person name="Liu B."/>
            <person name="Wang J."/>
            <person name="Zhu Y."/>
            <person name="Liu G."/>
            <person name="Chen Q."/>
            <person name="Chen Z."/>
            <person name="Lan J."/>
            <person name="Che J."/>
            <person name="Ge C."/>
            <person name="Shi H."/>
            <person name="Pan Z."/>
            <person name="Liu X."/>
        </authorList>
    </citation>
    <scope>NUCLEOTIDE SEQUENCE [LARGE SCALE GENOMIC DNA]</scope>
    <source>
        <strain evidence="7">DSM 9887</strain>
    </source>
</reference>
<evidence type="ECO:0000313" key="7">
    <source>
        <dbReference type="Proteomes" id="UP000036834"/>
    </source>
</evidence>
<keyword evidence="8" id="KW-1185">Reference proteome</keyword>
<dbReference type="CDD" id="cd13634">
    <property type="entry name" value="PBP2_Sco4506"/>
    <property type="match status" value="1"/>
</dbReference>
<dbReference type="Proteomes" id="UP000319578">
    <property type="component" value="Unassembled WGS sequence"/>
</dbReference>
<evidence type="ECO:0000313" key="8">
    <source>
        <dbReference type="Proteomes" id="UP000319578"/>
    </source>
</evidence>
<comment type="function">
    <text evidence="4">Catalyzes the dehydration of chorismate into 3-[(1-carboxyvinyl)oxy]benzoate, a step in the biosynthesis of menaquinone (MK, vitamin K2).</text>
</comment>
<dbReference type="OrthoDB" id="9810112at2"/>
<gene>
    <name evidence="4 5" type="primary">mqnA</name>
    <name evidence="6" type="ORF">ADS79_19850</name>
    <name evidence="5" type="ORF">BRE01_03710</name>
</gene>
<dbReference type="Gene3D" id="3.40.190.10">
    <property type="entry name" value="Periplasmic binding protein-like II"/>
    <property type="match status" value="2"/>
</dbReference>
<keyword evidence="2 4" id="KW-0474">Menaquinone biosynthesis</keyword>
<dbReference type="STRING" id="54915.ADS79_19850"/>
<comment type="caution">
    <text evidence="6">The sequence shown here is derived from an EMBL/GenBank/DDBJ whole genome shotgun (WGS) entry which is preliminary data.</text>
</comment>
<keyword evidence="3 4" id="KW-0456">Lyase</keyword>
<evidence type="ECO:0000313" key="5">
    <source>
        <dbReference type="EMBL" id="GED66669.1"/>
    </source>
</evidence>
<dbReference type="GO" id="GO:0016836">
    <property type="term" value="F:hydro-lyase activity"/>
    <property type="evidence" value="ECO:0007669"/>
    <property type="project" value="UniProtKB-UniRule"/>
</dbReference>
<evidence type="ECO:0000313" key="6">
    <source>
        <dbReference type="EMBL" id="KNB71079.1"/>
    </source>
</evidence>
<dbReference type="PATRIC" id="fig|54915.3.peg.3081"/>
<dbReference type="InterPro" id="IPR030868">
    <property type="entry name" value="MqnA"/>
</dbReference>
<dbReference type="InterPro" id="IPR003773">
    <property type="entry name" value="Menaquinone_biosynth"/>
</dbReference>
<dbReference type="Proteomes" id="UP000036834">
    <property type="component" value="Unassembled WGS sequence"/>
</dbReference>
<reference evidence="5 8" key="3">
    <citation type="submission" date="2019-06" db="EMBL/GenBank/DDBJ databases">
        <title>Whole genome shotgun sequence of Brevibacillus reuszeri NBRC 15719.</title>
        <authorList>
            <person name="Hosoyama A."/>
            <person name="Uohara A."/>
            <person name="Ohji S."/>
            <person name="Ichikawa N."/>
        </authorList>
    </citation>
    <scope>NUCLEOTIDE SEQUENCE [LARGE SCALE GENOMIC DNA]</scope>
    <source>
        <strain evidence="5 8">NBRC 15719</strain>
    </source>
</reference>
<dbReference type="GO" id="GO:0009234">
    <property type="term" value="P:menaquinone biosynthetic process"/>
    <property type="evidence" value="ECO:0007669"/>
    <property type="project" value="UniProtKB-UniRule"/>
</dbReference>
<comment type="catalytic activity">
    <reaction evidence="4">
        <text>chorismate = 3-[(1-carboxyvinyl)-oxy]benzoate + H2O</text>
        <dbReference type="Rhea" id="RHEA:40051"/>
        <dbReference type="ChEBI" id="CHEBI:15377"/>
        <dbReference type="ChEBI" id="CHEBI:29748"/>
        <dbReference type="ChEBI" id="CHEBI:76981"/>
        <dbReference type="EC" id="4.2.1.151"/>
    </reaction>
</comment>
<comment type="pathway">
    <text evidence="1 4">Quinol/quinone metabolism; menaquinone biosynthesis.</text>
</comment>
<evidence type="ECO:0000256" key="3">
    <source>
        <dbReference type="ARBA" id="ARBA00023239"/>
    </source>
</evidence>
<comment type="similarity">
    <text evidence="4">Belongs to the MqnA/MqnD family. MqnA subfamily.</text>
</comment>
<dbReference type="RefSeq" id="WP_049740114.1">
    <property type="nucleotide sequence ID" value="NZ_BJON01000002.1"/>
</dbReference>
<accession>A0A0K9YQT0</accession>
<dbReference type="PANTHER" id="PTHR37690:SF1">
    <property type="entry name" value="CHORISMATE DEHYDRATASE"/>
    <property type="match status" value="1"/>
</dbReference>
<dbReference type="Pfam" id="PF02621">
    <property type="entry name" value="VitK2_biosynth"/>
    <property type="match status" value="1"/>
</dbReference>
<name>A0A0K9YQT0_9BACL</name>
<dbReference type="HAMAP" id="MF_00995">
    <property type="entry name" value="MqnA"/>
    <property type="match status" value="1"/>
</dbReference>
<dbReference type="UniPathway" id="UPA00079"/>
<reference evidence="6" key="2">
    <citation type="submission" date="2015-07" db="EMBL/GenBank/DDBJ databases">
        <title>MeaNS - Measles Nucleotide Surveillance Program.</title>
        <authorList>
            <person name="Tran T."/>
            <person name="Druce J."/>
        </authorList>
    </citation>
    <scope>NUCLEOTIDE SEQUENCE</scope>
    <source>
        <strain evidence="6">DSM 9887</strain>
    </source>
</reference>
<proteinExistence type="inferred from homology"/>
<sequence>MQKSLRVGQILYTNVLPVYYYFDQPKFEDRIQFIRQVPAQLNQAMAAGEIDLGPISSFSYAEHASQYVALADLSVSAKGRVGSLFLFSKKPIEQLNGAKIAFTNTSATTVNLLKIILLKFYDYEISYVTQEPVLEEMLLGADAALLIGDDAIQAKRNSHNLHVYDLGELWHQFTGYSMTFAIWALRKAAIADHHDLIAEVHASFLDSKRKTKENPAPLIDYVHTHFGGEKEEWVRYFQGLQHDFGDVQRIGLEYYYRCAAELGLLAAPTTVDLWQAGGRQTKTTLTR</sequence>
<protein>
    <recommendedName>
        <fullName evidence="4">Chorismate dehydratase</fullName>
        <ecNumber evidence="4">4.2.1.151</ecNumber>
    </recommendedName>
    <alternativeName>
        <fullName evidence="4">Menaquinone biosynthetic enzyme MqnA</fullName>
    </alternativeName>
</protein>
<organism evidence="6 7">
    <name type="scientific">Brevibacillus reuszeri</name>
    <dbReference type="NCBI Taxonomy" id="54915"/>
    <lineage>
        <taxon>Bacteria</taxon>
        <taxon>Bacillati</taxon>
        <taxon>Bacillota</taxon>
        <taxon>Bacilli</taxon>
        <taxon>Bacillales</taxon>
        <taxon>Paenibacillaceae</taxon>
        <taxon>Brevibacillus</taxon>
    </lineage>
</organism>
<dbReference type="SUPFAM" id="SSF53850">
    <property type="entry name" value="Periplasmic binding protein-like II"/>
    <property type="match status" value="1"/>
</dbReference>
<dbReference type="PANTHER" id="PTHR37690">
    <property type="entry name" value="CHORISMATE DEHYDRATASE"/>
    <property type="match status" value="1"/>
</dbReference>
<evidence type="ECO:0000256" key="2">
    <source>
        <dbReference type="ARBA" id="ARBA00022428"/>
    </source>
</evidence>